<evidence type="ECO:0000313" key="1">
    <source>
        <dbReference type="EMBL" id="CAB4144370.1"/>
    </source>
</evidence>
<sequence>MIDKETRIKTVYILTQVELPVEYKGKIDELKAKLNISKRGLVLLALDEMYNKHITSNSED</sequence>
<proteinExistence type="predicted"/>
<accession>A0A6J5MGV7</accession>
<organism evidence="1">
    <name type="scientific">uncultured Caudovirales phage</name>
    <dbReference type="NCBI Taxonomy" id="2100421"/>
    <lineage>
        <taxon>Viruses</taxon>
        <taxon>Duplodnaviria</taxon>
        <taxon>Heunggongvirae</taxon>
        <taxon>Uroviricota</taxon>
        <taxon>Caudoviricetes</taxon>
        <taxon>Peduoviridae</taxon>
        <taxon>Maltschvirus</taxon>
        <taxon>Maltschvirus maltsch</taxon>
    </lineage>
</organism>
<gene>
    <name evidence="1" type="ORF">UFOVP455_37</name>
</gene>
<protein>
    <submittedName>
        <fullName evidence="1">Uncharacterized protein</fullName>
    </submittedName>
</protein>
<reference evidence="1" key="1">
    <citation type="submission" date="2020-04" db="EMBL/GenBank/DDBJ databases">
        <authorList>
            <person name="Chiriac C."/>
            <person name="Salcher M."/>
            <person name="Ghai R."/>
            <person name="Kavagutti S V."/>
        </authorList>
    </citation>
    <scope>NUCLEOTIDE SEQUENCE</scope>
</reference>
<name>A0A6J5MGV7_9CAUD</name>
<dbReference type="EMBL" id="LR796427">
    <property type="protein sequence ID" value="CAB4144370.1"/>
    <property type="molecule type" value="Genomic_DNA"/>
</dbReference>